<dbReference type="EMBL" id="NGAF01000023">
    <property type="protein sequence ID" value="OXR41030.1"/>
    <property type="molecule type" value="Genomic_DNA"/>
</dbReference>
<evidence type="ECO:0000256" key="5">
    <source>
        <dbReference type="ARBA" id="ARBA00022553"/>
    </source>
</evidence>
<dbReference type="SUPFAM" id="SSF103190">
    <property type="entry name" value="Sensory domain-like"/>
    <property type="match status" value="1"/>
</dbReference>
<name>A0A231GWM2_9NOCA</name>
<dbReference type="EC" id="2.7.13.3" evidence="3"/>
<comment type="catalytic activity">
    <reaction evidence="1">
        <text>ATP + protein L-histidine = ADP + protein N-phospho-L-histidine.</text>
        <dbReference type="EC" id="2.7.13.3"/>
    </reaction>
</comment>
<sequence>MMGVTVTSVTITYVSFTGGPLRAKGRTPRSPARRARGMTLAGQVFVVQLAVLVVVIAVGSALAVWEVRREQDDATARRVTGIAVALAQAPSTTAAVRTPDPTAVLQPVTERIRQRTGVDFIVVMAPDRTRYTHTDVSRIGQPFSGTIDRALAGETFTETYTGSLGPSIRAVTPVVDDTGRVVALVSAGVTRARIGDQVSAQLPLILGAAGAGLLLAVLGAFLLRRRLLRQTQGLGPAELRTLYEHHDAVLHSVHEGLIVFDRDDPEAAVVNDEARRLLELPDGPVRRADLPVSLRHLDATVVRDEMHVTAARVLVVNQDVVSWAGRRLGTVLTIRDHTELRDIMGELDSARGLAESLRAQAHEAANRLHAVITMVELGHVDRAVDFATAELRLSQALIDRLTDAVHEPVLVALLLGKVDRAIERGVELTVAEDTALDSVAPLTAQEVVTLVGNLVDNAVDAVAQDPDAWVEVSVRSDASALVVRVADSGPGMSEEAFAQAMERGYTTKAEHHGLGLALVWRLVTRYGGTLRAERSPESAVVVRIPVR</sequence>
<evidence type="ECO:0000256" key="4">
    <source>
        <dbReference type="ARBA" id="ARBA00022475"/>
    </source>
</evidence>
<dbReference type="InterPro" id="IPR004358">
    <property type="entry name" value="Sig_transdc_His_kin-like_C"/>
</dbReference>
<dbReference type="PROSITE" id="PS50109">
    <property type="entry name" value="HIS_KIN"/>
    <property type="match status" value="1"/>
</dbReference>
<dbReference type="AlphaFoldDB" id="A0A231GWM2"/>
<keyword evidence="5" id="KW-0597">Phosphoprotein</keyword>
<evidence type="ECO:0000256" key="9">
    <source>
        <dbReference type="ARBA" id="ARBA00022989"/>
    </source>
</evidence>
<dbReference type="Gene3D" id="3.30.565.10">
    <property type="entry name" value="Histidine kinase-like ATPase, C-terminal domain"/>
    <property type="match status" value="1"/>
</dbReference>
<dbReference type="SUPFAM" id="SSF55874">
    <property type="entry name" value="ATPase domain of HSP90 chaperone/DNA topoisomerase II/histidine kinase"/>
    <property type="match status" value="1"/>
</dbReference>
<keyword evidence="7 12" id="KW-0812">Transmembrane</keyword>
<dbReference type="Pfam" id="PF17203">
    <property type="entry name" value="sCache_3_2"/>
    <property type="match status" value="1"/>
</dbReference>
<gene>
    <name evidence="14" type="primary">dcuS</name>
    <name evidence="14" type="ORF">B7C42_06800</name>
</gene>
<keyword evidence="15" id="KW-1185">Reference proteome</keyword>
<evidence type="ECO:0000256" key="7">
    <source>
        <dbReference type="ARBA" id="ARBA00022692"/>
    </source>
</evidence>
<evidence type="ECO:0000256" key="3">
    <source>
        <dbReference type="ARBA" id="ARBA00012438"/>
    </source>
</evidence>
<evidence type="ECO:0000256" key="1">
    <source>
        <dbReference type="ARBA" id="ARBA00000085"/>
    </source>
</evidence>
<reference evidence="14 15" key="1">
    <citation type="submission" date="2017-07" db="EMBL/GenBank/DDBJ databases">
        <title>First draft Genome Sequence of Nocardia cerradoensis isolated from human infection.</title>
        <authorList>
            <person name="Carrasco G."/>
        </authorList>
    </citation>
    <scope>NUCLEOTIDE SEQUENCE [LARGE SCALE GENOMIC DNA]</scope>
    <source>
        <strain evidence="14 15">CNM20130759</strain>
    </source>
</reference>
<dbReference type="InterPro" id="IPR005467">
    <property type="entry name" value="His_kinase_dom"/>
</dbReference>
<dbReference type="SMART" id="SM00387">
    <property type="entry name" value="HATPase_c"/>
    <property type="match status" value="1"/>
</dbReference>
<keyword evidence="8 14" id="KW-0418">Kinase</keyword>
<comment type="caution">
    <text evidence="14">The sequence shown here is derived from an EMBL/GenBank/DDBJ whole genome shotgun (WGS) entry which is preliminary data.</text>
</comment>
<evidence type="ECO:0000256" key="8">
    <source>
        <dbReference type="ARBA" id="ARBA00022777"/>
    </source>
</evidence>
<keyword evidence="10" id="KW-0902">Two-component regulatory system</keyword>
<keyword evidence="9 12" id="KW-1133">Transmembrane helix</keyword>
<dbReference type="InterPro" id="IPR036890">
    <property type="entry name" value="HATPase_C_sf"/>
</dbReference>
<organism evidence="14 15">
    <name type="scientific">Nocardia cerradoensis</name>
    <dbReference type="NCBI Taxonomy" id="85688"/>
    <lineage>
        <taxon>Bacteria</taxon>
        <taxon>Bacillati</taxon>
        <taxon>Actinomycetota</taxon>
        <taxon>Actinomycetes</taxon>
        <taxon>Mycobacteriales</taxon>
        <taxon>Nocardiaceae</taxon>
        <taxon>Nocardia</taxon>
    </lineage>
</organism>
<dbReference type="Pfam" id="PF02518">
    <property type="entry name" value="HATPase_c"/>
    <property type="match status" value="1"/>
</dbReference>
<keyword evidence="4" id="KW-1003">Cell membrane</keyword>
<evidence type="ECO:0000256" key="6">
    <source>
        <dbReference type="ARBA" id="ARBA00022679"/>
    </source>
</evidence>
<keyword evidence="11 12" id="KW-0472">Membrane</keyword>
<comment type="subcellular location">
    <subcellularLocation>
        <location evidence="2">Cell membrane</location>
        <topology evidence="2">Multi-pass membrane protein</topology>
    </subcellularLocation>
</comment>
<proteinExistence type="predicted"/>
<feature type="domain" description="Histidine kinase" evidence="13">
    <location>
        <begin position="359"/>
        <end position="547"/>
    </location>
</feature>
<evidence type="ECO:0000313" key="14">
    <source>
        <dbReference type="EMBL" id="OXR41030.1"/>
    </source>
</evidence>
<dbReference type="PANTHER" id="PTHR44936">
    <property type="entry name" value="SENSOR PROTEIN CREC"/>
    <property type="match status" value="1"/>
</dbReference>
<dbReference type="InterPro" id="IPR003594">
    <property type="entry name" value="HATPase_dom"/>
</dbReference>
<dbReference type="InterPro" id="IPR029151">
    <property type="entry name" value="Sensor-like_sf"/>
</dbReference>
<evidence type="ECO:0000256" key="11">
    <source>
        <dbReference type="ARBA" id="ARBA00023136"/>
    </source>
</evidence>
<evidence type="ECO:0000259" key="13">
    <source>
        <dbReference type="PROSITE" id="PS50109"/>
    </source>
</evidence>
<dbReference type="Proteomes" id="UP000215506">
    <property type="component" value="Unassembled WGS sequence"/>
</dbReference>
<dbReference type="GO" id="GO:0005886">
    <property type="term" value="C:plasma membrane"/>
    <property type="evidence" value="ECO:0007669"/>
    <property type="project" value="UniProtKB-SubCell"/>
</dbReference>
<feature type="transmembrane region" description="Helical" evidence="12">
    <location>
        <begin position="202"/>
        <end position="223"/>
    </location>
</feature>
<feature type="transmembrane region" description="Helical" evidence="12">
    <location>
        <begin position="44"/>
        <end position="65"/>
    </location>
</feature>
<dbReference type="GO" id="GO:0000160">
    <property type="term" value="P:phosphorelay signal transduction system"/>
    <property type="evidence" value="ECO:0007669"/>
    <property type="project" value="UniProtKB-KW"/>
</dbReference>
<dbReference type="GO" id="GO:0004673">
    <property type="term" value="F:protein histidine kinase activity"/>
    <property type="evidence" value="ECO:0007669"/>
    <property type="project" value="UniProtKB-EC"/>
</dbReference>
<evidence type="ECO:0000256" key="10">
    <source>
        <dbReference type="ARBA" id="ARBA00023012"/>
    </source>
</evidence>
<evidence type="ECO:0000256" key="2">
    <source>
        <dbReference type="ARBA" id="ARBA00004651"/>
    </source>
</evidence>
<keyword evidence="6 14" id="KW-0808">Transferase</keyword>
<accession>A0A231GWM2</accession>
<dbReference type="InterPro" id="IPR033463">
    <property type="entry name" value="sCache_3"/>
</dbReference>
<dbReference type="PANTHER" id="PTHR44936:SF9">
    <property type="entry name" value="SENSOR PROTEIN CREC"/>
    <property type="match status" value="1"/>
</dbReference>
<dbReference type="InterPro" id="IPR050980">
    <property type="entry name" value="2C_sensor_his_kinase"/>
</dbReference>
<dbReference type="PRINTS" id="PR00344">
    <property type="entry name" value="BCTRLSENSOR"/>
</dbReference>
<evidence type="ECO:0000313" key="15">
    <source>
        <dbReference type="Proteomes" id="UP000215506"/>
    </source>
</evidence>
<dbReference type="Gene3D" id="3.30.450.20">
    <property type="entry name" value="PAS domain"/>
    <property type="match status" value="2"/>
</dbReference>
<protein>
    <recommendedName>
        <fullName evidence="3">histidine kinase</fullName>
        <ecNumber evidence="3">2.7.13.3</ecNumber>
    </recommendedName>
</protein>
<evidence type="ECO:0000256" key="12">
    <source>
        <dbReference type="SAM" id="Phobius"/>
    </source>
</evidence>